<dbReference type="Proteomes" id="UP000733611">
    <property type="component" value="Unassembled WGS sequence"/>
</dbReference>
<comment type="caution">
    <text evidence="3">The sequence shown here is derived from an EMBL/GenBank/DDBJ whole genome shotgun (WGS) entry which is preliminary data.</text>
</comment>
<dbReference type="Gene3D" id="3.40.50.450">
    <property type="match status" value="1"/>
</dbReference>
<evidence type="ECO:0000313" key="4">
    <source>
        <dbReference type="Proteomes" id="UP000733611"/>
    </source>
</evidence>
<evidence type="ECO:0000259" key="2">
    <source>
        <dbReference type="Pfam" id="PF02481"/>
    </source>
</evidence>
<dbReference type="InterPro" id="IPR057666">
    <property type="entry name" value="DrpA_SLOG"/>
</dbReference>
<accession>A0A948TEZ5</accession>
<name>A0A948TEZ5_9GAMM</name>
<dbReference type="GO" id="GO:0009294">
    <property type="term" value="P:DNA-mediated transformation"/>
    <property type="evidence" value="ECO:0007669"/>
    <property type="project" value="InterPro"/>
</dbReference>
<sequence length="487" mass="52517">MNRQTLTYWYALAFMESADKKHKDALSTERKNTLYINALHHDPSLSIVDLFEQQELWPELGLTDAECQAFSQSYAQLTNYAFQITDLLQQGYDIISLSDKRYPRILKTNLKRSAPTLFFTKGNIDLLNQPMVDISDLSLLTNTTAQQAAQRGQVLLVSGFDEDIDNCTLQSVFDAGGSCVVVLPKGISTASSRLRDYYQPLIAGQLLVLSCYEPTTRFSKQRAVECTKIIRGLSQQSNTAQIEDTDNTKDSTPTEFQATLPINVHITETADNFANAQLLAQSATAVDLADNVIEPAKIQEPVPSANVNAPTEVTAPIEQVPVAPTPAPLEQVSKAHTSAPIEQVPVAPALAPIKQVSKAPASAPIAQVSAAPATTPIKQVPAAPESAPIAQVSKAPASALVQTESAPASNSITIPDISDVYGSKVLDGIPEERGLLPSKTTVKPAKQRKKVQAKPKATTTSAKTKRSPRKKDLPLPLLVIAEESSST</sequence>
<protein>
    <submittedName>
        <fullName evidence="3">DNA-processing protein DprA</fullName>
    </submittedName>
</protein>
<proteinExistence type="predicted"/>
<organism evidence="3 4">
    <name type="scientific">Candidatus Anaerobiospirillum pullicola</name>
    <dbReference type="NCBI Taxonomy" id="2838451"/>
    <lineage>
        <taxon>Bacteria</taxon>
        <taxon>Pseudomonadati</taxon>
        <taxon>Pseudomonadota</taxon>
        <taxon>Gammaproteobacteria</taxon>
        <taxon>Aeromonadales</taxon>
        <taxon>Succinivibrionaceae</taxon>
        <taxon>Anaerobiospirillum</taxon>
    </lineage>
</organism>
<feature type="region of interest" description="Disordered" evidence="1">
    <location>
        <begin position="430"/>
        <end position="487"/>
    </location>
</feature>
<feature type="domain" description="Smf/DprA SLOG" evidence="2">
    <location>
        <begin position="94"/>
        <end position="237"/>
    </location>
</feature>
<evidence type="ECO:0000256" key="1">
    <source>
        <dbReference type="SAM" id="MobiDB-lite"/>
    </source>
</evidence>
<reference evidence="3" key="1">
    <citation type="journal article" date="2021" name="PeerJ">
        <title>Extensive microbial diversity within the chicken gut microbiome revealed by metagenomics and culture.</title>
        <authorList>
            <person name="Gilroy R."/>
            <person name="Ravi A."/>
            <person name="Getino M."/>
            <person name="Pursley I."/>
            <person name="Horton D.L."/>
            <person name="Alikhan N.F."/>
            <person name="Baker D."/>
            <person name="Gharbi K."/>
            <person name="Hall N."/>
            <person name="Watson M."/>
            <person name="Adriaenssens E.M."/>
            <person name="Foster-Nyarko E."/>
            <person name="Jarju S."/>
            <person name="Secka A."/>
            <person name="Antonio M."/>
            <person name="Oren A."/>
            <person name="Chaudhuri R.R."/>
            <person name="La Ragione R."/>
            <person name="Hildebrand F."/>
            <person name="Pallen M.J."/>
        </authorList>
    </citation>
    <scope>NUCLEOTIDE SEQUENCE</scope>
    <source>
        <strain evidence="3">378</strain>
    </source>
</reference>
<dbReference type="EMBL" id="JAHLFE010000013">
    <property type="protein sequence ID" value="MBU3843393.1"/>
    <property type="molecule type" value="Genomic_DNA"/>
</dbReference>
<gene>
    <name evidence="3" type="ORF">H9847_00755</name>
</gene>
<evidence type="ECO:0000313" key="3">
    <source>
        <dbReference type="EMBL" id="MBU3843393.1"/>
    </source>
</evidence>
<dbReference type="Pfam" id="PF02481">
    <property type="entry name" value="DNA_processg_A"/>
    <property type="match status" value="1"/>
</dbReference>
<reference evidence="3" key="2">
    <citation type="submission" date="2021-04" db="EMBL/GenBank/DDBJ databases">
        <authorList>
            <person name="Gilroy R."/>
        </authorList>
    </citation>
    <scope>NUCLEOTIDE SEQUENCE</scope>
    <source>
        <strain evidence="3">378</strain>
    </source>
</reference>
<dbReference type="AlphaFoldDB" id="A0A948TEZ5"/>